<evidence type="ECO:0000256" key="1">
    <source>
        <dbReference type="SAM" id="MobiDB-lite"/>
    </source>
</evidence>
<sequence length="92" mass="9825">MKASIDQLTLLVTKLSEDVADLKAAKASAEETAEEETEVSAGQEPQRRSTQTLVSKFQSNEGSTDVFASIDKANLSTVDSMAQKLSAIFGTK</sequence>
<protein>
    <submittedName>
        <fullName evidence="2">Uncharacterized protein</fullName>
    </submittedName>
</protein>
<proteinExistence type="predicted"/>
<evidence type="ECO:0000313" key="2">
    <source>
        <dbReference type="EMBL" id="UJF36536.1"/>
    </source>
</evidence>
<name>A0ABY3SRH7_9BACL</name>
<evidence type="ECO:0000313" key="3">
    <source>
        <dbReference type="Proteomes" id="UP001649230"/>
    </source>
</evidence>
<reference evidence="2 3" key="1">
    <citation type="journal article" date="2024" name="Int. J. Syst. Evol. Microbiol.">
        <title>Paenibacillus hexagrammi sp. nov., a novel bacterium isolated from the gut content of Hexagrammos agrammus.</title>
        <authorList>
            <person name="Jung H.K."/>
            <person name="Kim D.G."/>
            <person name="Zin H."/>
            <person name="Park J."/>
            <person name="Jung H."/>
            <person name="Kim Y.O."/>
            <person name="Kong H.J."/>
            <person name="Kim J.W."/>
            <person name="Kim Y.S."/>
        </authorList>
    </citation>
    <scope>NUCLEOTIDE SEQUENCE [LARGE SCALE GENOMIC DNA]</scope>
    <source>
        <strain evidence="2 3">YPD9-1</strain>
    </source>
</reference>
<keyword evidence="2" id="KW-0614">Plasmid</keyword>
<keyword evidence="3" id="KW-1185">Reference proteome</keyword>
<organism evidence="2 3">
    <name type="scientific">Paenibacillus hexagrammi</name>
    <dbReference type="NCBI Taxonomy" id="2908839"/>
    <lineage>
        <taxon>Bacteria</taxon>
        <taxon>Bacillati</taxon>
        <taxon>Bacillota</taxon>
        <taxon>Bacilli</taxon>
        <taxon>Bacillales</taxon>
        <taxon>Paenibacillaceae</taxon>
        <taxon>Paenibacillus</taxon>
    </lineage>
</organism>
<dbReference type="RefSeq" id="WP_235123086.1">
    <property type="nucleotide sequence ID" value="NZ_CP090979.1"/>
</dbReference>
<accession>A0ABY3SRH7</accession>
<dbReference type="Proteomes" id="UP001649230">
    <property type="component" value="Plasmid pYPD9-1"/>
</dbReference>
<dbReference type="EMBL" id="CP090979">
    <property type="protein sequence ID" value="UJF36536.1"/>
    <property type="molecule type" value="Genomic_DNA"/>
</dbReference>
<feature type="region of interest" description="Disordered" evidence="1">
    <location>
        <begin position="26"/>
        <end position="52"/>
    </location>
</feature>
<gene>
    <name evidence="2" type="ORF">L0M14_30580</name>
</gene>
<geneLocation type="plasmid" evidence="2 3">
    <name>pYPD9-1</name>
</geneLocation>